<organism evidence="1 2">
    <name type="scientific">Allofournierella massiliensis</name>
    <dbReference type="NCBI Taxonomy" id="1650663"/>
    <lineage>
        <taxon>Bacteria</taxon>
        <taxon>Bacillati</taxon>
        <taxon>Bacillota</taxon>
        <taxon>Clostridia</taxon>
        <taxon>Eubacteriales</taxon>
        <taxon>Oscillospiraceae</taxon>
        <taxon>Allofournierella</taxon>
    </lineage>
</organism>
<proteinExistence type="predicted"/>
<comment type="caution">
    <text evidence="1">The sequence shown here is derived from an EMBL/GenBank/DDBJ whole genome shotgun (WGS) entry which is preliminary data.</text>
</comment>
<evidence type="ECO:0008006" key="3">
    <source>
        <dbReference type="Google" id="ProtNLM"/>
    </source>
</evidence>
<dbReference type="InterPro" id="IPR011856">
    <property type="entry name" value="tRNA_endonuc-like_dom_sf"/>
</dbReference>
<evidence type="ECO:0000313" key="2">
    <source>
        <dbReference type="Proteomes" id="UP000295184"/>
    </source>
</evidence>
<gene>
    <name evidence="1" type="ORF">EDD77_11288</name>
</gene>
<dbReference type="STRING" id="1650663.GCA_001486665_01933"/>
<sequence length="513" mass="56854">MNNQNTNNITACTNESHEISINITGKAFVGLARQGMLCHQGTCELCDDALAAVLAGEKARICVALAPDADKNYIHLAVADWGCGMDLAALTNALQLGSAPLTNSRLNEHGYGLNNALACLSGGTGDWCIYTRSQPGPYYKVSGPFDLKMTVTEENNLQLPEGLNLQWPDPSTVIYVRVPMAIARTLQRQGNRKLSDLATLRLWLIEHLGVVYRGYLELDPVTLEPSAKIAVTVGQSSMLVPPIQVPMMMARTEKLEVELGGQIVPVTYVHGTLDKSKRDHLVLGGKARYYYQGTQPTQGIDIRLGKRVIATAQLGEIWHKEDGTPISRHNSYNDFVGELILPELPRGVLATLNNKTGIDRNDPDWDKVFEALAEFPPQKNAATFSEDELKKKWMKILKAANPEDEVTSEICVWPTGTRVDVVDKGENGKCDIYELKTRKAEPKDLYQLRMYWDGLVLEGIQPTRGILLTNGYSDRLQEMVRILNTLPTPNFPDGRPSAPYNFSLATHKEKQLL</sequence>
<dbReference type="InterPro" id="IPR036890">
    <property type="entry name" value="HATPase_C_sf"/>
</dbReference>
<dbReference type="Proteomes" id="UP000295184">
    <property type="component" value="Unassembled WGS sequence"/>
</dbReference>
<evidence type="ECO:0000313" key="1">
    <source>
        <dbReference type="EMBL" id="TCL56774.1"/>
    </source>
</evidence>
<dbReference type="GO" id="GO:0003676">
    <property type="term" value="F:nucleic acid binding"/>
    <property type="evidence" value="ECO:0007669"/>
    <property type="project" value="InterPro"/>
</dbReference>
<accession>A0A4R1QXN7</accession>
<protein>
    <recommendedName>
        <fullName evidence="3">Histidine kinase/DNA gyrase B/HSP90-like ATPase</fullName>
    </recommendedName>
</protein>
<dbReference type="SUPFAM" id="SSF55874">
    <property type="entry name" value="ATPase domain of HSP90 chaperone/DNA topoisomerase II/histidine kinase"/>
    <property type="match status" value="1"/>
</dbReference>
<dbReference type="EMBL" id="SLUM01000012">
    <property type="protein sequence ID" value="TCL56774.1"/>
    <property type="molecule type" value="Genomic_DNA"/>
</dbReference>
<name>A0A4R1QXN7_9FIRM</name>
<dbReference type="AlphaFoldDB" id="A0A4R1QXN7"/>
<dbReference type="Gene3D" id="3.40.1350.10">
    <property type="match status" value="1"/>
</dbReference>
<dbReference type="OrthoDB" id="1859572at2"/>
<reference evidence="1 2" key="1">
    <citation type="submission" date="2019-03" db="EMBL/GenBank/DDBJ databases">
        <title>Genomic Encyclopedia of Type Strains, Phase IV (KMG-IV): sequencing the most valuable type-strain genomes for metagenomic binning, comparative biology and taxonomic classification.</title>
        <authorList>
            <person name="Goeker M."/>
        </authorList>
    </citation>
    <scope>NUCLEOTIDE SEQUENCE [LARGE SCALE GENOMIC DNA]</scope>
    <source>
        <strain evidence="1 2">DSM 100451</strain>
    </source>
</reference>
<dbReference type="RefSeq" id="WP_058964328.1">
    <property type="nucleotide sequence ID" value="NZ_CABKVM010000017.1"/>
</dbReference>